<protein>
    <submittedName>
        <fullName evidence="1">Uncharacterized protein</fullName>
    </submittedName>
</protein>
<dbReference type="Proteomes" id="UP001163603">
    <property type="component" value="Chromosome 3"/>
</dbReference>
<evidence type="ECO:0000313" key="2">
    <source>
        <dbReference type="Proteomes" id="UP001163603"/>
    </source>
</evidence>
<sequence length="210" mass="23875">MAMASTPFISLNFPLRPSSSLLSPSNTCFAFPKYPPKRAKISTQPLACSSLDWPPEGYRKNVGICLINSSKKIFAASRLTVIEAWQMPQGGIDEGEDPKVAAIRELREETGICTAQVIAEVPHWVTYDFSPEVRERIKHMGYFLKGQVQKWYLFKFTGKDEEVNLRGDGTEKPEFGEWSWMTAEQIIDHAVDFKKSVYKEVLTVFTPYLQ</sequence>
<name>A0ACC0Z6C4_9ROSI</name>
<proteinExistence type="predicted"/>
<gene>
    <name evidence="1" type="ORF">Pint_05785</name>
</gene>
<dbReference type="EMBL" id="CM047738">
    <property type="protein sequence ID" value="KAJ0046746.1"/>
    <property type="molecule type" value="Genomic_DNA"/>
</dbReference>
<comment type="caution">
    <text evidence="1">The sequence shown here is derived from an EMBL/GenBank/DDBJ whole genome shotgun (WGS) entry which is preliminary data.</text>
</comment>
<keyword evidence="2" id="KW-1185">Reference proteome</keyword>
<organism evidence="1 2">
    <name type="scientific">Pistacia integerrima</name>
    <dbReference type="NCBI Taxonomy" id="434235"/>
    <lineage>
        <taxon>Eukaryota</taxon>
        <taxon>Viridiplantae</taxon>
        <taxon>Streptophyta</taxon>
        <taxon>Embryophyta</taxon>
        <taxon>Tracheophyta</taxon>
        <taxon>Spermatophyta</taxon>
        <taxon>Magnoliopsida</taxon>
        <taxon>eudicotyledons</taxon>
        <taxon>Gunneridae</taxon>
        <taxon>Pentapetalae</taxon>
        <taxon>rosids</taxon>
        <taxon>malvids</taxon>
        <taxon>Sapindales</taxon>
        <taxon>Anacardiaceae</taxon>
        <taxon>Pistacia</taxon>
    </lineage>
</organism>
<reference evidence="2" key="1">
    <citation type="journal article" date="2023" name="G3 (Bethesda)">
        <title>Genome assembly and association tests identify interacting loci associated with vigor, precocity, and sex in interspecific pistachio rootstocks.</title>
        <authorList>
            <person name="Palmer W."/>
            <person name="Jacygrad E."/>
            <person name="Sagayaradj S."/>
            <person name="Cavanaugh K."/>
            <person name="Han R."/>
            <person name="Bertier L."/>
            <person name="Beede B."/>
            <person name="Kafkas S."/>
            <person name="Golino D."/>
            <person name="Preece J."/>
            <person name="Michelmore R."/>
        </authorList>
    </citation>
    <scope>NUCLEOTIDE SEQUENCE [LARGE SCALE GENOMIC DNA]</scope>
</reference>
<evidence type="ECO:0000313" key="1">
    <source>
        <dbReference type="EMBL" id="KAJ0046746.1"/>
    </source>
</evidence>
<accession>A0ACC0Z6C4</accession>